<keyword evidence="2" id="KW-1185">Reference proteome</keyword>
<dbReference type="Proteomes" id="UP000284892">
    <property type="component" value="Unassembled WGS sequence"/>
</dbReference>
<proteinExistence type="predicted"/>
<accession>A0A420DEZ3</accession>
<dbReference type="AlphaFoldDB" id="A0A420DEZ3"/>
<dbReference type="EMBL" id="RAQJ01000008">
    <property type="protein sequence ID" value="RKE90296.1"/>
    <property type="molecule type" value="Genomic_DNA"/>
</dbReference>
<comment type="caution">
    <text evidence="1">The sequence shown here is derived from an EMBL/GenBank/DDBJ whole genome shotgun (WGS) entry which is preliminary data.</text>
</comment>
<reference evidence="1 2" key="1">
    <citation type="submission" date="2018-09" db="EMBL/GenBank/DDBJ databases">
        <title>Genomic Encyclopedia of Archaeal and Bacterial Type Strains, Phase II (KMG-II): from individual species to whole genera.</title>
        <authorList>
            <person name="Goeker M."/>
        </authorList>
    </citation>
    <scope>NUCLEOTIDE SEQUENCE [LARGE SCALE GENOMIC DNA]</scope>
    <source>
        <strain evidence="1 2">DSM 26283</strain>
    </source>
</reference>
<gene>
    <name evidence="1" type="ORF">BXY80_2763</name>
</gene>
<evidence type="ECO:0000313" key="1">
    <source>
        <dbReference type="EMBL" id="RKE90296.1"/>
    </source>
</evidence>
<name>A0A420DEZ3_9FLAO</name>
<organism evidence="1 2">
    <name type="scientific">Ichthyenterobacterium magnum</name>
    <dbReference type="NCBI Taxonomy" id="1230530"/>
    <lineage>
        <taxon>Bacteria</taxon>
        <taxon>Pseudomonadati</taxon>
        <taxon>Bacteroidota</taxon>
        <taxon>Flavobacteriia</taxon>
        <taxon>Flavobacteriales</taxon>
        <taxon>Flavobacteriaceae</taxon>
        <taxon>Ichthyenterobacterium</taxon>
    </lineage>
</organism>
<sequence>MKAKLNAVHDDDLIALLKSLNLLEKIKQGEIKCKFTKEIITLDNLHSIFPEEGTIKVVCDSPEAIKSLSEHINEKNL</sequence>
<protein>
    <submittedName>
        <fullName evidence="1">Uncharacterized protein</fullName>
    </submittedName>
</protein>
<dbReference type="RefSeq" id="WP_120202876.1">
    <property type="nucleotide sequence ID" value="NZ_RAQJ01000008.1"/>
</dbReference>
<evidence type="ECO:0000313" key="2">
    <source>
        <dbReference type="Proteomes" id="UP000284892"/>
    </source>
</evidence>